<dbReference type="PANTHER" id="PTHR33624:SF17">
    <property type="entry name" value="OS07G0687400 PROTEIN"/>
    <property type="match status" value="1"/>
</dbReference>
<dbReference type="Gramene" id="LPERR07G23710.1">
    <property type="protein sequence ID" value="LPERR07G23710.1"/>
    <property type="gene ID" value="LPERR07G23710"/>
</dbReference>
<keyword evidence="4" id="KW-1185">Reference proteome</keyword>
<proteinExistence type="predicted"/>
<dbReference type="InterPro" id="IPR008889">
    <property type="entry name" value="VQ"/>
</dbReference>
<evidence type="ECO:0000259" key="2">
    <source>
        <dbReference type="Pfam" id="PF05678"/>
    </source>
</evidence>
<dbReference type="EnsemblPlants" id="LPERR07G23710.1">
    <property type="protein sequence ID" value="LPERR07G23710.1"/>
    <property type="gene ID" value="LPERR07G23710"/>
</dbReference>
<organism evidence="3 4">
    <name type="scientific">Leersia perrieri</name>
    <dbReference type="NCBI Taxonomy" id="77586"/>
    <lineage>
        <taxon>Eukaryota</taxon>
        <taxon>Viridiplantae</taxon>
        <taxon>Streptophyta</taxon>
        <taxon>Embryophyta</taxon>
        <taxon>Tracheophyta</taxon>
        <taxon>Spermatophyta</taxon>
        <taxon>Magnoliopsida</taxon>
        <taxon>Liliopsida</taxon>
        <taxon>Poales</taxon>
        <taxon>Poaceae</taxon>
        <taxon>BOP clade</taxon>
        <taxon>Oryzoideae</taxon>
        <taxon>Oryzeae</taxon>
        <taxon>Oryzinae</taxon>
        <taxon>Leersia</taxon>
    </lineage>
</organism>
<reference evidence="3 4" key="1">
    <citation type="submission" date="2012-08" db="EMBL/GenBank/DDBJ databases">
        <title>Oryza genome evolution.</title>
        <authorList>
            <person name="Wing R.A."/>
        </authorList>
    </citation>
    <scope>NUCLEOTIDE SEQUENCE</scope>
</reference>
<protein>
    <recommendedName>
        <fullName evidence="2">VQ domain-containing protein</fullName>
    </recommendedName>
</protein>
<evidence type="ECO:0000256" key="1">
    <source>
        <dbReference type="SAM" id="MobiDB-lite"/>
    </source>
</evidence>
<feature type="region of interest" description="Disordered" evidence="1">
    <location>
        <begin position="34"/>
        <end position="64"/>
    </location>
</feature>
<dbReference type="HOGENOM" id="CLU_2149477_0_0_1"/>
<feature type="domain" description="VQ" evidence="2">
    <location>
        <begin position="6"/>
        <end position="32"/>
    </location>
</feature>
<accession>A0A0D9X340</accession>
<dbReference type="PANTHER" id="PTHR33624">
    <property type="entry name" value="SIGMA FACTOR BINDING PROTEIN 1, CHLOROPLASTIC"/>
    <property type="match status" value="1"/>
</dbReference>
<evidence type="ECO:0000313" key="3">
    <source>
        <dbReference type="EnsemblPlants" id="LPERR07G23710.1"/>
    </source>
</evidence>
<reference evidence="4" key="2">
    <citation type="submission" date="2013-12" db="EMBL/GenBank/DDBJ databases">
        <authorList>
            <person name="Yu Y."/>
            <person name="Lee S."/>
            <person name="de Baynast K."/>
            <person name="Wissotski M."/>
            <person name="Liu L."/>
            <person name="Talag J."/>
            <person name="Goicoechea J."/>
            <person name="Angelova A."/>
            <person name="Jetty R."/>
            <person name="Kudrna D."/>
            <person name="Golser W."/>
            <person name="Rivera L."/>
            <person name="Zhang J."/>
            <person name="Wing R."/>
        </authorList>
    </citation>
    <scope>NUCLEOTIDE SEQUENCE</scope>
</reference>
<evidence type="ECO:0000313" key="4">
    <source>
        <dbReference type="Proteomes" id="UP000032180"/>
    </source>
</evidence>
<dbReference type="Pfam" id="PF05678">
    <property type="entry name" value="VQ"/>
    <property type="match status" value="1"/>
</dbReference>
<sequence>MKVVYIASPMMLTARPEEFRAVVQELTGRHSNIADRQYVDSPPPPPSCAGINVPSATATAAAPPPPVSVVSAAAALPAAAAPLPRQQMFQPDGHGEHEQAAGNMCYGQGYYW</sequence>
<dbReference type="AlphaFoldDB" id="A0A0D9X340"/>
<reference evidence="3" key="3">
    <citation type="submission" date="2015-04" db="UniProtKB">
        <authorList>
            <consortium name="EnsemblPlants"/>
        </authorList>
    </citation>
    <scope>IDENTIFICATION</scope>
</reference>
<dbReference type="Proteomes" id="UP000032180">
    <property type="component" value="Chromosome 7"/>
</dbReference>
<name>A0A0D9X340_9ORYZ</name>
<dbReference type="InterPro" id="IPR039335">
    <property type="entry name" value="SIB1/2"/>
</dbReference>